<dbReference type="SUPFAM" id="SSF46689">
    <property type="entry name" value="Homeodomain-like"/>
    <property type="match status" value="2"/>
</dbReference>
<dbReference type="InterPro" id="IPR018060">
    <property type="entry name" value="HTH_AraC"/>
</dbReference>
<dbReference type="Proteomes" id="UP000533724">
    <property type="component" value="Unassembled WGS sequence"/>
</dbReference>
<evidence type="ECO:0000313" key="6">
    <source>
        <dbReference type="Proteomes" id="UP000533724"/>
    </source>
</evidence>
<evidence type="ECO:0000256" key="3">
    <source>
        <dbReference type="ARBA" id="ARBA00023163"/>
    </source>
</evidence>
<dbReference type="CDD" id="cd03136">
    <property type="entry name" value="GATase1_AraC_ArgR_like"/>
    <property type="match status" value="1"/>
</dbReference>
<name>A0A7W6ULN9_9HYPH</name>
<dbReference type="Pfam" id="PF12833">
    <property type="entry name" value="HTH_18"/>
    <property type="match status" value="1"/>
</dbReference>
<dbReference type="GO" id="GO:0043565">
    <property type="term" value="F:sequence-specific DNA binding"/>
    <property type="evidence" value="ECO:0007669"/>
    <property type="project" value="InterPro"/>
</dbReference>
<dbReference type="PRINTS" id="PR00032">
    <property type="entry name" value="HTHARAC"/>
</dbReference>
<keyword evidence="2" id="KW-0238">DNA-binding</keyword>
<dbReference type="EMBL" id="JACIHI010000008">
    <property type="protein sequence ID" value="MBB4440400.1"/>
    <property type="molecule type" value="Genomic_DNA"/>
</dbReference>
<dbReference type="InterPro" id="IPR052158">
    <property type="entry name" value="INH-QAR"/>
</dbReference>
<feature type="domain" description="HTH araC/xylS-type" evidence="4">
    <location>
        <begin position="264"/>
        <end position="360"/>
    </location>
</feature>
<dbReference type="GO" id="GO:0003700">
    <property type="term" value="F:DNA-binding transcription factor activity"/>
    <property type="evidence" value="ECO:0007669"/>
    <property type="project" value="InterPro"/>
</dbReference>
<dbReference type="AlphaFoldDB" id="A0A7W6ULN9"/>
<dbReference type="InterPro" id="IPR018062">
    <property type="entry name" value="HTH_AraC-typ_CS"/>
</dbReference>
<comment type="caution">
    <text evidence="5">The sequence shown here is derived from an EMBL/GenBank/DDBJ whole genome shotgun (WGS) entry which is preliminary data.</text>
</comment>
<protein>
    <submittedName>
        <fullName evidence="5">Transcriptional regulator GlxA family with amidase domain</fullName>
    </submittedName>
</protein>
<dbReference type="InterPro" id="IPR002818">
    <property type="entry name" value="DJ-1/PfpI"/>
</dbReference>
<keyword evidence="3" id="KW-0804">Transcription</keyword>
<dbReference type="PROSITE" id="PS01124">
    <property type="entry name" value="HTH_ARAC_FAMILY_2"/>
    <property type="match status" value="1"/>
</dbReference>
<gene>
    <name evidence="5" type="ORF">GGE15_003677</name>
</gene>
<dbReference type="SMART" id="SM00342">
    <property type="entry name" value="HTH_ARAC"/>
    <property type="match status" value="1"/>
</dbReference>
<dbReference type="InterPro" id="IPR029062">
    <property type="entry name" value="Class_I_gatase-like"/>
</dbReference>
<sequence>MTALSSPYAMITSEEPSEISANEPDYVRWLDDLWAERLLVARDRKADLSVGILLWPTFPMMSLTGIVEPLRHAADFADNSRPLHCRWSIMGAPGHAAVASCGIRVHADAPYINPTDFDYVVVIGGLLPHLRAAPSKHRDYLRVAASAGVPVIGVCTGAFILAQEGLLTGRKACVHPFHAEDFRIAFPRLAFSTRDDFLIENGRITVPGGVSILSLMTELIRTHCGPDRAAKAVHQLSLTEQKRMSAFDHGRATTFRRTEDSRIQRAVVLIESRKGRDVSPEQVASLVGLSPRQFARLFQDNIGMTPKRFIVETRLRYGRFLVENSTLPMTAIAFEIGFSDSAHFATAFRKKYGKPPRSFR</sequence>
<keyword evidence="1" id="KW-0805">Transcription regulation</keyword>
<proteinExistence type="predicted"/>
<dbReference type="InterPro" id="IPR009057">
    <property type="entry name" value="Homeodomain-like_sf"/>
</dbReference>
<dbReference type="Gene3D" id="1.10.10.60">
    <property type="entry name" value="Homeodomain-like"/>
    <property type="match status" value="1"/>
</dbReference>
<dbReference type="InterPro" id="IPR020449">
    <property type="entry name" value="Tscrpt_reg_AraC-type_HTH"/>
</dbReference>
<evidence type="ECO:0000259" key="4">
    <source>
        <dbReference type="PROSITE" id="PS01124"/>
    </source>
</evidence>
<reference evidence="5 6" key="1">
    <citation type="submission" date="2020-08" db="EMBL/GenBank/DDBJ databases">
        <title>Genomic Encyclopedia of Type Strains, Phase IV (KMG-V): Genome sequencing to study the core and pangenomes of soil and plant-associated prokaryotes.</title>
        <authorList>
            <person name="Whitman W."/>
        </authorList>
    </citation>
    <scope>NUCLEOTIDE SEQUENCE [LARGE SCALE GENOMIC DNA]</scope>
    <source>
        <strain evidence="5 6">SEMIA 414</strain>
    </source>
</reference>
<dbReference type="SUPFAM" id="SSF52317">
    <property type="entry name" value="Class I glutamine amidotransferase-like"/>
    <property type="match status" value="1"/>
</dbReference>
<dbReference type="PANTHER" id="PTHR43130:SF3">
    <property type="entry name" value="HTH-TYPE TRANSCRIPTIONAL REGULATOR RV1931C"/>
    <property type="match status" value="1"/>
</dbReference>
<dbReference type="Pfam" id="PF01965">
    <property type="entry name" value="DJ-1_PfpI"/>
    <property type="match status" value="1"/>
</dbReference>
<accession>A0A7W6ULN9</accession>
<dbReference type="Gene3D" id="3.40.50.880">
    <property type="match status" value="1"/>
</dbReference>
<evidence type="ECO:0000313" key="5">
    <source>
        <dbReference type="EMBL" id="MBB4440400.1"/>
    </source>
</evidence>
<dbReference type="PANTHER" id="PTHR43130">
    <property type="entry name" value="ARAC-FAMILY TRANSCRIPTIONAL REGULATOR"/>
    <property type="match status" value="1"/>
</dbReference>
<evidence type="ECO:0000256" key="1">
    <source>
        <dbReference type="ARBA" id="ARBA00023015"/>
    </source>
</evidence>
<dbReference type="PROSITE" id="PS00041">
    <property type="entry name" value="HTH_ARAC_FAMILY_1"/>
    <property type="match status" value="1"/>
</dbReference>
<evidence type="ECO:0000256" key="2">
    <source>
        <dbReference type="ARBA" id="ARBA00023125"/>
    </source>
</evidence>
<organism evidence="5 6">
    <name type="scientific">Rhizobium esperanzae</name>
    <dbReference type="NCBI Taxonomy" id="1967781"/>
    <lineage>
        <taxon>Bacteria</taxon>
        <taxon>Pseudomonadati</taxon>
        <taxon>Pseudomonadota</taxon>
        <taxon>Alphaproteobacteria</taxon>
        <taxon>Hyphomicrobiales</taxon>
        <taxon>Rhizobiaceae</taxon>
        <taxon>Rhizobium/Agrobacterium group</taxon>
        <taxon>Rhizobium</taxon>
    </lineage>
</organism>